<comment type="caution">
    <text evidence="1">The sequence shown here is derived from an EMBL/GenBank/DDBJ whole genome shotgun (WGS) entry which is preliminary data.</text>
</comment>
<proteinExistence type="predicted"/>
<evidence type="ECO:0000313" key="1">
    <source>
        <dbReference type="EMBL" id="GAL93576.1"/>
    </source>
</evidence>
<reference evidence="2" key="1">
    <citation type="journal article" date="2015" name="Genome">
        <title>Whole Genome Sequence of the Non-Microcystin-Producing Microcystis aeruginosa Strain NIES-44.</title>
        <authorList>
            <person name="Okano K."/>
            <person name="Miyata N."/>
            <person name="Ozaki Y."/>
        </authorList>
    </citation>
    <scope>NUCLEOTIDE SEQUENCE [LARGE SCALE GENOMIC DNA]</scope>
    <source>
        <strain evidence="2">NIES-44</strain>
    </source>
</reference>
<accession>A0A0A1VWC5</accession>
<organism evidence="1 2">
    <name type="scientific">Microcystis aeruginosa NIES-44</name>
    <dbReference type="NCBI Taxonomy" id="449439"/>
    <lineage>
        <taxon>Bacteria</taxon>
        <taxon>Bacillati</taxon>
        <taxon>Cyanobacteriota</taxon>
        <taxon>Cyanophyceae</taxon>
        <taxon>Oscillatoriophycideae</taxon>
        <taxon>Chroococcales</taxon>
        <taxon>Microcystaceae</taxon>
        <taxon>Microcystis</taxon>
    </lineage>
</organism>
<gene>
    <name evidence="1" type="ORF">N44_02278</name>
</gene>
<sequence length="39" mass="4504">MAEIEGIFNRKIGIVLIYRSSTIRTENVKDGLFTHPRNN</sequence>
<name>A0A0A1VWC5_MICAE</name>
<dbReference type="EMBL" id="BBPA01000040">
    <property type="protein sequence ID" value="GAL93576.1"/>
    <property type="molecule type" value="Genomic_DNA"/>
</dbReference>
<dbReference type="Proteomes" id="UP000030321">
    <property type="component" value="Unassembled WGS sequence"/>
</dbReference>
<dbReference type="AlphaFoldDB" id="A0A0A1VWC5"/>
<protein>
    <submittedName>
        <fullName evidence="1">Uncharacterized protein</fullName>
    </submittedName>
</protein>
<evidence type="ECO:0000313" key="2">
    <source>
        <dbReference type="Proteomes" id="UP000030321"/>
    </source>
</evidence>